<dbReference type="GO" id="GO:0042276">
    <property type="term" value="P:error-prone translesion synthesis"/>
    <property type="evidence" value="ECO:0007669"/>
    <property type="project" value="InterPro"/>
</dbReference>
<evidence type="ECO:0000256" key="4">
    <source>
        <dbReference type="ARBA" id="ARBA00047303"/>
    </source>
</evidence>
<dbReference type="EC" id="2.7.7.102" evidence="3"/>
<reference evidence="5" key="1">
    <citation type="submission" date="2014-05" db="EMBL/GenBank/DDBJ databases">
        <title>The transcriptome of the halophilic microalga Tetraselmis sp. GSL018 isolated from the Great Salt Lake, Utah.</title>
        <authorList>
            <person name="Jinkerson R.E."/>
            <person name="D'Adamo S."/>
            <person name="Posewitz M.C."/>
        </authorList>
    </citation>
    <scope>NUCLEOTIDE SEQUENCE</scope>
    <source>
        <strain evidence="5">GSL018</strain>
    </source>
</reference>
<dbReference type="GO" id="GO:0006264">
    <property type="term" value="P:mitochondrial DNA replication"/>
    <property type="evidence" value="ECO:0007669"/>
    <property type="project" value="TreeGrafter"/>
</dbReference>
<comment type="catalytic activity">
    <reaction evidence="2">
        <text>ssDNA + n NTP = ssDNA/pppN(pN)n-1 hybrid + (n-1) diphosphate.</text>
        <dbReference type="EC" id="2.7.7.102"/>
    </reaction>
</comment>
<name>A0A061RJZ3_9CHLO</name>
<sequence length="261" mass="29210">AVRRPDGGTTSFVDTSVYSRNRMFRLPFSSKLGKEHVLVPTQRFCGAWRMSQRDVFKRSLVCNVGSEAALVAVFDDSPRQPRTERVPGRPPGVAWLGESRPQPAPSPFPAVDAFIESQCKQGGTQGLVRNWLLLSEAGILVLNMKHNRWCGNIGRSHRSNGIFFVVDLRIGCWFQKCYDPDCRGYRSEAMPLPLATVPEDYRSTCADSHQVTERPPTVESFVGDEAHEDDAFLSALDDLEEEAVCLKALEKHESARRPDES</sequence>
<dbReference type="InterPro" id="IPR044917">
    <property type="entry name" value="PRIMPOL"/>
</dbReference>
<dbReference type="PANTHER" id="PTHR31399">
    <property type="entry name" value="DNA-DIRECTED PRIMASE / POLYMERASE PROTEIN"/>
    <property type="match status" value="1"/>
</dbReference>
<dbReference type="GO" id="GO:0009411">
    <property type="term" value="P:response to UV"/>
    <property type="evidence" value="ECO:0007669"/>
    <property type="project" value="TreeGrafter"/>
</dbReference>
<dbReference type="GO" id="GO:0005634">
    <property type="term" value="C:nucleus"/>
    <property type="evidence" value="ECO:0007669"/>
    <property type="project" value="TreeGrafter"/>
</dbReference>
<organism evidence="5">
    <name type="scientific">Tetraselmis sp. GSL018</name>
    <dbReference type="NCBI Taxonomy" id="582737"/>
    <lineage>
        <taxon>Eukaryota</taxon>
        <taxon>Viridiplantae</taxon>
        <taxon>Chlorophyta</taxon>
        <taxon>core chlorophytes</taxon>
        <taxon>Chlorodendrophyceae</taxon>
        <taxon>Chlorodendrales</taxon>
        <taxon>Chlorodendraceae</taxon>
        <taxon>Tetraselmis</taxon>
    </lineage>
</organism>
<dbReference type="Pfam" id="PF03121">
    <property type="entry name" value="Herpes_UL52"/>
    <property type="match status" value="1"/>
</dbReference>
<proteinExistence type="predicted"/>
<dbReference type="PANTHER" id="PTHR31399:SF0">
    <property type="entry name" value="DNA-DIRECTED PRIMASE_POLYMERASE PROTEIN"/>
    <property type="match status" value="1"/>
</dbReference>
<comment type="catalytic activity">
    <reaction evidence="4">
        <text>DNA(n) + a 2'-deoxyribonucleoside 5'-triphosphate = DNA(n+1) + diphosphate</text>
        <dbReference type="Rhea" id="RHEA:22508"/>
        <dbReference type="Rhea" id="RHEA-COMP:17339"/>
        <dbReference type="Rhea" id="RHEA-COMP:17340"/>
        <dbReference type="ChEBI" id="CHEBI:33019"/>
        <dbReference type="ChEBI" id="CHEBI:61560"/>
        <dbReference type="ChEBI" id="CHEBI:173112"/>
        <dbReference type="EC" id="2.7.7.7"/>
    </reaction>
    <physiologicalReaction direction="left-to-right" evidence="4">
        <dbReference type="Rhea" id="RHEA:22509"/>
    </physiologicalReaction>
</comment>
<evidence type="ECO:0000256" key="3">
    <source>
        <dbReference type="ARBA" id="ARBA00044768"/>
    </source>
</evidence>
<evidence type="ECO:0000313" key="5">
    <source>
        <dbReference type="EMBL" id="JAC70836.1"/>
    </source>
</evidence>
<dbReference type="GO" id="GO:0003887">
    <property type="term" value="F:DNA-directed DNA polymerase activity"/>
    <property type="evidence" value="ECO:0007669"/>
    <property type="project" value="UniProtKB-EC"/>
</dbReference>
<dbReference type="GO" id="GO:0003682">
    <property type="term" value="F:chromatin binding"/>
    <property type="evidence" value="ECO:0007669"/>
    <property type="project" value="TreeGrafter"/>
</dbReference>
<accession>A0A061RJZ3</accession>
<feature type="non-terminal residue" evidence="5">
    <location>
        <position position="1"/>
    </location>
</feature>
<evidence type="ECO:0000256" key="1">
    <source>
        <dbReference type="ARBA" id="ARBA00026139"/>
    </source>
</evidence>
<dbReference type="GO" id="GO:0031297">
    <property type="term" value="P:replication fork processing"/>
    <property type="evidence" value="ECO:0007669"/>
    <property type="project" value="TreeGrafter"/>
</dbReference>
<evidence type="ECO:0000256" key="2">
    <source>
        <dbReference type="ARBA" id="ARBA00044677"/>
    </source>
</evidence>
<gene>
    <name evidence="5" type="ORF">TSPGSL018_3255</name>
</gene>
<dbReference type="EMBL" id="GBEZ01015317">
    <property type="protein sequence ID" value="JAC70836.1"/>
    <property type="molecule type" value="Transcribed_RNA"/>
</dbReference>
<protein>
    <recommendedName>
        <fullName evidence="1">DNA-directed primase/polymerase protein</fullName>
        <ecNumber evidence="3">2.7.7.102</ecNumber>
    </recommendedName>
</protein>
<dbReference type="AlphaFoldDB" id="A0A061RJZ3"/>
<dbReference type="GO" id="GO:0005759">
    <property type="term" value="C:mitochondrial matrix"/>
    <property type="evidence" value="ECO:0007669"/>
    <property type="project" value="TreeGrafter"/>
</dbReference>